<name>A0A6S6SGK8_9GAMM</name>
<feature type="region of interest" description="Disordered" evidence="1">
    <location>
        <begin position="67"/>
        <end position="95"/>
    </location>
</feature>
<feature type="domain" description="Peptidoglycan binding-like" evidence="3">
    <location>
        <begin position="110"/>
        <end position="162"/>
    </location>
</feature>
<dbReference type="Gene3D" id="1.10.101.10">
    <property type="entry name" value="PGBD-like superfamily/PGBD"/>
    <property type="match status" value="1"/>
</dbReference>
<keyword evidence="2" id="KW-0732">Signal</keyword>
<protein>
    <recommendedName>
        <fullName evidence="3">Peptidoglycan binding-like domain-containing protein</fullName>
    </recommendedName>
</protein>
<evidence type="ECO:0000313" key="4">
    <source>
        <dbReference type="EMBL" id="CAA6802462.1"/>
    </source>
</evidence>
<dbReference type="SUPFAM" id="SSF47090">
    <property type="entry name" value="PGBD-like"/>
    <property type="match status" value="1"/>
</dbReference>
<accession>A0A6S6SGK8</accession>
<organism evidence="4">
    <name type="scientific">uncultured Thiotrichaceae bacterium</name>
    <dbReference type="NCBI Taxonomy" id="298394"/>
    <lineage>
        <taxon>Bacteria</taxon>
        <taxon>Pseudomonadati</taxon>
        <taxon>Pseudomonadota</taxon>
        <taxon>Gammaproteobacteria</taxon>
        <taxon>Thiotrichales</taxon>
        <taxon>Thiotrichaceae</taxon>
        <taxon>environmental samples</taxon>
    </lineage>
</organism>
<reference evidence="4" key="1">
    <citation type="submission" date="2020-01" db="EMBL/GenBank/DDBJ databases">
        <authorList>
            <person name="Meier V. D."/>
            <person name="Meier V D."/>
        </authorList>
    </citation>
    <scope>NUCLEOTIDE SEQUENCE</scope>
    <source>
        <strain evidence="4">HLG_WM_MAG_07</strain>
    </source>
</reference>
<evidence type="ECO:0000259" key="3">
    <source>
        <dbReference type="Pfam" id="PF01471"/>
    </source>
</evidence>
<dbReference type="InterPro" id="IPR036366">
    <property type="entry name" value="PGBDSf"/>
</dbReference>
<dbReference type="AlphaFoldDB" id="A0A6S6SGK8"/>
<evidence type="ECO:0000256" key="2">
    <source>
        <dbReference type="SAM" id="SignalP"/>
    </source>
</evidence>
<dbReference type="InterPro" id="IPR002477">
    <property type="entry name" value="Peptidoglycan-bd-like"/>
</dbReference>
<feature type="signal peptide" evidence="2">
    <location>
        <begin position="1"/>
        <end position="26"/>
    </location>
</feature>
<proteinExistence type="predicted"/>
<feature type="chain" id="PRO_5027946957" description="Peptidoglycan binding-like domain-containing protein" evidence="2">
    <location>
        <begin position="27"/>
        <end position="166"/>
    </location>
</feature>
<dbReference type="InterPro" id="IPR036365">
    <property type="entry name" value="PGBD-like_sf"/>
</dbReference>
<dbReference type="Pfam" id="PF01471">
    <property type="entry name" value="PG_binding_1"/>
    <property type="match status" value="1"/>
</dbReference>
<gene>
    <name evidence="4" type="ORF">HELGO_WM10922</name>
</gene>
<evidence type="ECO:0000256" key="1">
    <source>
        <dbReference type="SAM" id="MobiDB-lite"/>
    </source>
</evidence>
<sequence length="166" mass="17520">MKHLKIASILSALFLTLAGCSQQQVADDGSSQVATSQQASSSQQVADVDADKACKACNAPKVEAVMPTQKPQQTVANAVPPKRSLPPSKPYQQRRHLPTIPSKKNASSTLVMGIQKSLKAKGFNPGNVDGVMGSRTAAALHAFQKANGLAIGDLNRTTMRKLGLMQ</sequence>
<dbReference type="PROSITE" id="PS51257">
    <property type="entry name" value="PROKAR_LIPOPROTEIN"/>
    <property type="match status" value="1"/>
</dbReference>
<dbReference type="EMBL" id="CACVAY010000012">
    <property type="protein sequence ID" value="CAA6802462.1"/>
    <property type="molecule type" value="Genomic_DNA"/>
</dbReference>